<evidence type="ECO:0000256" key="2">
    <source>
        <dbReference type="SAM" id="SignalP"/>
    </source>
</evidence>
<keyword evidence="2" id="KW-0732">Signal</keyword>
<evidence type="ECO:0000313" key="3">
    <source>
        <dbReference type="EMBL" id="MDV5392456.1"/>
    </source>
</evidence>
<accession>A0AAE4THL3</accession>
<dbReference type="RefSeq" id="WP_264889289.1">
    <property type="nucleotide sequence ID" value="NZ_AP026732.1"/>
</dbReference>
<dbReference type="AlphaFoldDB" id="A0AAE4THL3"/>
<comment type="caution">
    <text evidence="3">The sequence shown here is derived from an EMBL/GenBank/DDBJ whole genome shotgun (WGS) entry which is preliminary data.</text>
</comment>
<feature type="region of interest" description="Disordered" evidence="1">
    <location>
        <begin position="35"/>
        <end position="114"/>
    </location>
</feature>
<sequence length="176" mass="19710">MLANQFKILTNTFITLAFCTLPSLAAPESEPELVLESLSKSSTTDSLPLGTLLDSQGKPLPIPAEQSALDYSPPTVNVDNTSPKTKTNKTQSTKTKNKKLSRKQQLASRDKVANDPSCRWLDARMSQLETQIGNKREQAADYHSDELNARKQEWQCLKCGVEGPNPDDYHRCQYRR</sequence>
<feature type="signal peptide" evidence="2">
    <location>
        <begin position="1"/>
        <end position="25"/>
    </location>
</feature>
<proteinExistence type="predicted"/>
<reference evidence="3" key="1">
    <citation type="submission" date="2023-05" db="EMBL/GenBank/DDBJ databases">
        <title>Colonisation of extended spectrum b-lactamase- and carbapenemase-producing bacteria on hospital surfaces from low- and middle-income countries.</title>
        <authorList>
            <person name="Nieto-Rosado M."/>
            <person name="Sands K."/>
            <person name="Iregbu K."/>
            <person name="Zahra R."/>
            <person name="Mazarati J.B."/>
            <person name="Mehtar S."/>
            <person name="Barnards-Group B."/>
            <person name="Walsh T.R."/>
        </authorList>
    </citation>
    <scope>NUCLEOTIDE SEQUENCE</scope>
    <source>
        <strain evidence="3">PP-E493</strain>
    </source>
</reference>
<feature type="compositionally biased region" description="Low complexity" evidence="1">
    <location>
        <begin position="80"/>
        <end position="94"/>
    </location>
</feature>
<name>A0AAE4THL3_9GAMM</name>
<dbReference type="Proteomes" id="UP001187859">
    <property type="component" value="Unassembled WGS sequence"/>
</dbReference>
<protein>
    <recommendedName>
        <fullName evidence="5">Secreted protein</fullName>
    </recommendedName>
</protein>
<evidence type="ECO:0008006" key="5">
    <source>
        <dbReference type="Google" id="ProtNLM"/>
    </source>
</evidence>
<dbReference type="EMBL" id="JASGOQ010000001">
    <property type="protein sequence ID" value="MDV5392456.1"/>
    <property type="molecule type" value="Genomic_DNA"/>
</dbReference>
<feature type="chain" id="PRO_5041917382" description="Secreted protein" evidence="2">
    <location>
        <begin position="26"/>
        <end position="176"/>
    </location>
</feature>
<evidence type="ECO:0000256" key="1">
    <source>
        <dbReference type="SAM" id="MobiDB-lite"/>
    </source>
</evidence>
<gene>
    <name evidence="3" type="ORF">QM089_19885</name>
</gene>
<evidence type="ECO:0000313" key="4">
    <source>
        <dbReference type="Proteomes" id="UP001187859"/>
    </source>
</evidence>
<organism evidence="3 4">
    <name type="scientific">Shewanella xiamenensis</name>
    <dbReference type="NCBI Taxonomy" id="332186"/>
    <lineage>
        <taxon>Bacteria</taxon>
        <taxon>Pseudomonadati</taxon>
        <taxon>Pseudomonadota</taxon>
        <taxon>Gammaproteobacteria</taxon>
        <taxon>Alteromonadales</taxon>
        <taxon>Shewanellaceae</taxon>
        <taxon>Shewanella</taxon>
    </lineage>
</organism>